<proteinExistence type="predicted"/>
<dbReference type="RefSeq" id="WP_108381518.1">
    <property type="nucleotide sequence ID" value="NZ_CP028858.1"/>
</dbReference>
<sequence length="403" mass="43449">MTQPDTRTVFAGVDTRSNAEIPDWYDSDPDPVPFSRAVRTVSRSIDTDRFDPIDAYSPIYELCHRAGVDGRRLGEITFGEIRTYRSADRVQVDILFDGLEATLSRDEPVTMGLSTRFEDETVSADGFAQDITCTNSMRQLTERSELTRPSRDSLESWWRAHLQEMELVSSRLGNAIEAAQEIETVVEPELVPTLYESIGWPPSLATSAAERVIAETDSESVDREVDTELDESKFLPDSDDEDGAGPDDEDGAGPDAEGGAGPDAEGGAGPDDEDDAGPDAEGGAGPDDNAGSDAEPTTGSQDTETDGMAIDLWTLYSGGTYALTHEHPGSEGATFDEHVRLLNQLLVAPGQAIDLLESDGTTPRTVEAPTLPTTLLTRTGDPATTRSRSIRTTAARTGRGFDR</sequence>
<feature type="region of interest" description="Disordered" evidence="1">
    <location>
        <begin position="215"/>
        <end position="306"/>
    </location>
</feature>
<feature type="compositionally biased region" description="Basic and acidic residues" evidence="1">
    <location>
        <begin position="220"/>
        <end position="236"/>
    </location>
</feature>
<dbReference type="KEGG" id="harc:HARCEL1_05230"/>
<dbReference type="GeneID" id="36511887"/>
<reference evidence="2 3" key="1">
    <citation type="submission" date="2018-04" db="EMBL/GenBank/DDBJ databases">
        <title>Halococcoides cellulosivorans gen. nov., sp. nov., an extremely halophilic cellulose-utilizing haloarchaeon from hypersaline lakes.</title>
        <authorList>
            <person name="Sorokin D.Y."/>
            <person name="Toshchakov S.V."/>
            <person name="Samarov N.I."/>
            <person name="Korzhenkov A."/>
            <person name="Kublanov I.V."/>
        </authorList>
    </citation>
    <scope>NUCLEOTIDE SEQUENCE [LARGE SCALE GENOMIC DNA]</scope>
    <source>
        <strain evidence="2 3">HArcel1</strain>
    </source>
</reference>
<evidence type="ECO:0000256" key="1">
    <source>
        <dbReference type="SAM" id="MobiDB-lite"/>
    </source>
</evidence>
<keyword evidence="3" id="KW-1185">Reference proteome</keyword>
<dbReference type="EMBL" id="CP028858">
    <property type="protein sequence ID" value="AWB27149.1"/>
    <property type="molecule type" value="Genomic_DNA"/>
</dbReference>
<evidence type="ECO:0000313" key="2">
    <source>
        <dbReference type="EMBL" id="AWB27149.1"/>
    </source>
</evidence>
<evidence type="ECO:0000313" key="3">
    <source>
        <dbReference type="Proteomes" id="UP000244727"/>
    </source>
</evidence>
<gene>
    <name evidence="2" type="ORF">HARCEL1_05230</name>
</gene>
<feature type="compositionally biased region" description="Acidic residues" evidence="1">
    <location>
        <begin position="237"/>
        <end position="252"/>
    </location>
</feature>
<organism evidence="2 3">
    <name type="scientific">Halococcoides cellulosivorans</name>
    <dbReference type="NCBI Taxonomy" id="1679096"/>
    <lineage>
        <taxon>Archaea</taxon>
        <taxon>Methanobacteriati</taxon>
        <taxon>Methanobacteriota</taxon>
        <taxon>Stenosarchaea group</taxon>
        <taxon>Halobacteria</taxon>
        <taxon>Halobacteriales</taxon>
        <taxon>Haloarculaceae</taxon>
        <taxon>Halococcoides</taxon>
    </lineage>
</organism>
<feature type="region of interest" description="Disordered" evidence="1">
    <location>
        <begin position="374"/>
        <end position="403"/>
    </location>
</feature>
<protein>
    <submittedName>
        <fullName evidence="2">Uncharacterized protein</fullName>
    </submittedName>
</protein>
<dbReference type="AlphaFoldDB" id="A0A2R4X047"/>
<dbReference type="Proteomes" id="UP000244727">
    <property type="component" value="Chromosome"/>
</dbReference>
<name>A0A2R4X047_9EURY</name>
<accession>A0A2R4X047</accession>
<feature type="compositionally biased region" description="Gly residues" evidence="1">
    <location>
        <begin position="256"/>
        <end position="269"/>
    </location>
</feature>